<evidence type="ECO:0000313" key="2">
    <source>
        <dbReference type="Proteomes" id="UP001498398"/>
    </source>
</evidence>
<name>A0ABR1IRE6_9AGAR</name>
<comment type="caution">
    <text evidence="1">The sequence shown here is derived from an EMBL/GenBank/DDBJ whole genome shotgun (WGS) entry which is preliminary data.</text>
</comment>
<organism evidence="1 2">
    <name type="scientific">Marasmiellus scandens</name>
    <dbReference type="NCBI Taxonomy" id="2682957"/>
    <lineage>
        <taxon>Eukaryota</taxon>
        <taxon>Fungi</taxon>
        <taxon>Dikarya</taxon>
        <taxon>Basidiomycota</taxon>
        <taxon>Agaricomycotina</taxon>
        <taxon>Agaricomycetes</taxon>
        <taxon>Agaricomycetidae</taxon>
        <taxon>Agaricales</taxon>
        <taxon>Marasmiineae</taxon>
        <taxon>Omphalotaceae</taxon>
        <taxon>Marasmiellus</taxon>
    </lineage>
</organism>
<dbReference type="SUPFAM" id="SSF52058">
    <property type="entry name" value="L domain-like"/>
    <property type="match status" value="1"/>
</dbReference>
<evidence type="ECO:0008006" key="3">
    <source>
        <dbReference type="Google" id="ProtNLM"/>
    </source>
</evidence>
<sequence length="411" mass="46123">MQLFPAASRYGITPNSAASSLILPLDVYILVMEFVSDTSTLLRLCTLNKELTPYALKALYRTIEVMDASAERILPGLSISPHLSQVKALSIRGVGPGYFDYRKRFSRPVEGVSVLNHWEEIQKLLKHLPALQHLSLLYGVHGYWVLPTIGDCPFRLKTFQCGFSLEQDVIQFLAFQTELRYLFGPGFTAGHLDSSFPLGKEALPNLTSLDAADWTFSSKILPGRPITILKTAAYATHDSNLSLDYLGMTSAIGGIQELHVNYLMFLSLADGCLARLCPSLRRYSFSAAIFLGLDDVFNRLTNGILTTLRMLEGSMEDFTAEIDIYTISENLEREQEERQLREKLIIAFESMTLTLGKSALLSFKLRVNGEEKSSYAIRRSCSSDSWVDDIDTIFPPRRFSPWVTYLDGQPL</sequence>
<dbReference type="Proteomes" id="UP001498398">
    <property type="component" value="Unassembled WGS sequence"/>
</dbReference>
<dbReference type="EMBL" id="JBANRG010000075">
    <property type="protein sequence ID" value="KAK7439053.1"/>
    <property type="molecule type" value="Genomic_DNA"/>
</dbReference>
<keyword evidence="2" id="KW-1185">Reference proteome</keyword>
<evidence type="ECO:0000313" key="1">
    <source>
        <dbReference type="EMBL" id="KAK7439053.1"/>
    </source>
</evidence>
<accession>A0ABR1IRE6</accession>
<proteinExistence type="predicted"/>
<protein>
    <recommendedName>
        <fullName evidence="3">F-box domain-containing protein</fullName>
    </recommendedName>
</protein>
<gene>
    <name evidence="1" type="ORF">VKT23_017760</name>
</gene>
<reference evidence="1 2" key="1">
    <citation type="submission" date="2024-01" db="EMBL/GenBank/DDBJ databases">
        <title>A draft genome for the cacao thread blight pathogen Marasmiellus scandens.</title>
        <authorList>
            <person name="Baruah I.K."/>
            <person name="Leung J."/>
            <person name="Bukari Y."/>
            <person name="Amoako-Attah I."/>
            <person name="Meinhardt L.W."/>
            <person name="Bailey B.A."/>
            <person name="Cohen S.P."/>
        </authorList>
    </citation>
    <scope>NUCLEOTIDE SEQUENCE [LARGE SCALE GENOMIC DNA]</scope>
    <source>
        <strain evidence="1 2">GH-19</strain>
    </source>
</reference>